<gene>
    <name evidence="2" type="ORF">SAMN05216204_11434</name>
</gene>
<evidence type="ECO:0000313" key="2">
    <source>
        <dbReference type="EMBL" id="SFD00979.1"/>
    </source>
</evidence>
<dbReference type="OrthoDB" id="5786382at2"/>
<name>A0A1I1NTN4_9BURK</name>
<protein>
    <submittedName>
        <fullName evidence="2">Uncharacterized protein</fullName>
    </submittedName>
</protein>
<dbReference type="Proteomes" id="UP000198639">
    <property type="component" value="Unassembled WGS sequence"/>
</dbReference>
<organism evidence="2 3">
    <name type="scientific">Massilia yuzhufengensis</name>
    <dbReference type="NCBI Taxonomy" id="1164594"/>
    <lineage>
        <taxon>Bacteria</taxon>
        <taxon>Pseudomonadati</taxon>
        <taxon>Pseudomonadota</taxon>
        <taxon>Betaproteobacteria</taxon>
        <taxon>Burkholderiales</taxon>
        <taxon>Oxalobacteraceae</taxon>
        <taxon>Telluria group</taxon>
        <taxon>Massilia</taxon>
    </lineage>
</organism>
<sequence>MKPVNRILLAALLALPLAVQAADPEKLPVKISFLSEVHVAPGGRDAASSWGDAAATDRLERTTGKDDTVHTESVLGGTVGNNTAINTVSGNNIIDSGSFANSQGLPVVIQNSGSNVLIQSATTINLRLQ</sequence>
<dbReference type="RefSeq" id="WP_091875026.1">
    <property type="nucleotide sequence ID" value="NZ_FOLD01000014.1"/>
</dbReference>
<proteinExistence type="predicted"/>
<keyword evidence="3" id="KW-1185">Reference proteome</keyword>
<evidence type="ECO:0000256" key="1">
    <source>
        <dbReference type="SAM" id="SignalP"/>
    </source>
</evidence>
<evidence type="ECO:0000313" key="3">
    <source>
        <dbReference type="Proteomes" id="UP000198639"/>
    </source>
</evidence>
<accession>A0A1I1NTN4</accession>
<keyword evidence="1" id="KW-0732">Signal</keyword>
<dbReference type="EMBL" id="FOLD01000014">
    <property type="protein sequence ID" value="SFD00979.1"/>
    <property type="molecule type" value="Genomic_DNA"/>
</dbReference>
<dbReference type="AlphaFoldDB" id="A0A1I1NTN4"/>
<dbReference type="STRING" id="1164594.SAMN05216204_11434"/>
<reference evidence="3" key="1">
    <citation type="submission" date="2016-10" db="EMBL/GenBank/DDBJ databases">
        <authorList>
            <person name="Varghese N."/>
            <person name="Submissions S."/>
        </authorList>
    </citation>
    <scope>NUCLEOTIDE SEQUENCE [LARGE SCALE GENOMIC DNA]</scope>
    <source>
        <strain evidence="3">CGMCC 1.12041</strain>
    </source>
</reference>
<feature type="signal peptide" evidence="1">
    <location>
        <begin position="1"/>
        <end position="21"/>
    </location>
</feature>
<feature type="chain" id="PRO_5011492486" evidence="1">
    <location>
        <begin position="22"/>
        <end position="129"/>
    </location>
</feature>